<dbReference type="Pfam" id="PF05222">
    <property type="entry name" value="AlaDh_PNT_N"/>
    <property type="match status" value="1"/>
</dbReference>
<evidence type="ECO:0000256" key="7">
    <source>
        <dbReference type="ARBA" id="ARBA00048202"/>
    </source>
</evidence>
<evidence type="ECO:0000313" key="12">
    <source>
        <dbReference type="Proteomes" id="UP000523079"/>
    </source>
</evidence>
<keyword evidence="5" id="KW-1278">Translocase</keyword>
<dbReference type="EC" id="7.1.1.1" evidence="2"/>
<comment type="catalytic activity">
    <reaction evidence="7">
        <text>NAD(+) + NADPH + H(+)(in) = NADH + NADP(+) + H(+)(out)</text>
        <dbReference type="Rhea" id="RHEA:47992"/>
        <dbReference type="ChEBI" id="CHEBI:15378"/>
        <dbReference type="ChEBI" id="CHEBI:57540"/>
        <dbReference type="ChEBI" id="CHEBI:57783"/>
        <dbReference type="ChEBI" id="CHEBI:57945"/>
        <dbReference type="ChEBI" id="CHEBI:58349"/>
        <dbReference type="EC" id="7.1.1.1"/>
    </reaction>
</comment>
<organism evidence="11 12">
    <name type="scientific">Microlunatus kandeliicorticis</name>
    <dbReference type="NCBI Taxonomy" id="1759536"/>
    <lineage>
        <taxon>Bacteria</taxon>
        <taxon>Bacillati</taxon>
        <taxon>Actinomycetota</taxon>
        <taxon>Actinomycetes</taxon>
        <taxon>Propionibacteriales</taxon>
        <taxon>Propionibacteriaceae</taxon>
        <taxon>Microlunatus</taxon>
    </lineage>
</organism>
<dbReference type="EMBL" id="JACGWT010000002">
    <property type="protein sequence ID" value="MBA8793558.1"/>
    <property type="molecule type" value="Genomic_DNA"/>
</dbReference>
<dbReference type="GO" id="GO:0005886">
    <property type="term" value="C:plasma membrane"/>
    <property type="evidence" value="ECO:0007669"/>
    <property type="project" value="TreeGrafter"/>
</dbReference>
<dbReference type="GO" id="GO:0050661">
    <property type="term" value="F:NADP binding"/>
    <property type="evidence" value="ECO:0007669"/>
    <property type="project" value="TreeGrafter"/>
</dbReference>
<dbReference type="InterPro" id="IPR036291">
    <property type="entry name" value="NAD(P)-bd_dom_sf"/>
</dbReference>
<keyword evidence="12" id="KW-1185">Reference proteome</keyword>
<evidence type="ECO:0000256" key="8">
    <source>
        <dbReference type="SAM" id="MobiDB-lite"/>
    </source>
</evidence>
<feature type="domain" description="Alanine dehydrogenase/pyridine nucleotide transhydrogenase NAD(H)-binding" evidence="9">
    <location>
        <begin position="145"/>
        <end position="302"/>
    </location>
</feature>
<evidence type="ECO:0000256" key="2">
    <source>
        <dbReference type="ARBA" id="ARBA00012943"/>
    </source>
</evidence>
<name>A0A7W3P540_9ACTN</name>
<dbReference type="SUPFAM" id="SSF52283">
    <property type="entry name" value="Formate/glycerate dehydrogenase catalytic domain-like"/>
    <property type="match status" value="1"/>
</dbReference>
<evidence type="ECO:0000256" key="4">
    <source>
        <dbReference type="ARBA" id="ARBA00022857"/>
    </source>
</evidence>
<dbReference type="RefSeq" id="WP_182559160.1">
    <property type="nucleotide sequence ID" value="NZ_JACGWT010000002.1"/>
</dbReference>
<protein>
    <recommendedName>
        <fullName evidence="2">proton-translocating NAD(P)(+) transhydrogenase</fullName>
        <ecNumber evidence="2">7.1.1.1</ecNumber>
    </recommendedName>
</protein>
<evidence type="ECO:0000256" key="6">
    <source>
        <dbReference type="ARBA" id="ARBA00023027"/>
    </source>
</evidence>
<dbReference type="InterPro" id="IPR007698">
    <property type="entry name" value="AlaDH/PNT_NAD(H)-bd"/>
</dbReference>
<dbReference type="GO" id="GO:0008750">
    <property type="term" value="F:proton-translocating NAD(P)+ transhydrogenase activity"/>
    <property type="evidence" value="ECO:0007669"/>
    <property type="project" value="UniProtKB-EC"/>
</dbReference>
<dbReference type="GO" id="GO:0006740">
    <property type="term" value="P:NADPH regeneration"/>
    <property type="evidence" value="ECO:0007669"/>
    <property type="project" value="TreeGrafter"/>
</dbReference>
<sequence length="390" mass="40256">MRIAVARETHPGETRVAATPETVAGLVRLGHEVAVQPGAGHGALIDDDRYADAGALLLEEPFDGAELVLGVQPLDDAGRSRLRPGTATLSFLPATLMLADLVARRDAGLTSFAMDYVPRISRAQPMDALSSQSLVAGYRAAVVAAGRLREFFGLSMTAAGTIKPAQVLVLGAGVAGLQAIATVKRLGAVVRGYDVRAAAAEEIASMGAVPVDLGLDTLEGAGGYAREMTAERAALQRERLAPYVAAADALITTAAVPGRRAPVLVHRAMVEAMRPGSVVVDLAADSGGNVEGVEPGRVVMIGGAAVWGGSNVPAQMPAPASRLYAANVLAVVTLLTREGDFAPDFDDEIVAGMCLTHQGRVRNAMLAELLGSEPAEPGPDPDGTPEEEPR</sequence>
<dbReference type="CDD" id="cd05304">
    <property type="entry name" value="Rubrum_tdh"/>
    <property type="match status" value="1"/>
</dbReference>
<accession>A0A7W3P540</accession>
<keyword evidence="3" id="KW-0547">Nucleotide-binding</keyword>
<dbReference type="PANTHER" id="PTHR10160:SF19">
    <property type="entry name" value="PROTON-TRANSLOCATING NAD(P)(+) TRANSHYDROGENASE"/>
    <property type="match status" value="1"/>
</dbReference>
<gene>
    <name evidence="11" type="ORF">FHX74_001163</name>
</gene>
<comment type="caution">
    <text evidence="11">The sequence shown here is derived from an EMBL/GenBank/DDBJ whole genome shotgun (WGS) entry which is preliminary data.</text>
</comment>
<dbReference type="SMART" id="SM01002">
    <property type="entry name" value="AlaDh_PNT_C"/>
    <property type="match status" value="1"/>
</dbReference>
<dbReference type="PANTHER" id="PTHR10160">
    <property type="entry name" value="NAD(P) TRANSHYDROGENASE"/>
    <property type="match status" value="1"/>
</dbReference>
<keyword evidence="6" id="KW-0520">NAD</keyword>
<evidence type="ECO:0000256" key="3">
    <source>
        <dbReference type="ARBA" id="ARBA00022741"/>
    </source>
</evidence>
<evidence type="ECO:0000256" key="5">
    <source>
        <dbReference type="ARBA" id="ARBA00022967"/>
    </source>
</evidence>
<dbReference type="Proteomes" id="UP000523079">
    <property type="component" value="Unassembled WGS sequence"/>
</dbReference>
<reference evidence="11 12" key="1">
    <citation type="submission" date="2020-07" db="EMBL/GenBank/DDBJ databases">
        <title>Sequencing the genomes of 1000 actinobacteria strains.</title>
        <authorList>
            <person name="Klenk H.-P."/>
        </authorList>
    </citation>
    <scope>NUCLEOTIDE SEQUENCE [LARGE SCALE GENOMIC DNA]</scope>
    <source>
        <strain evidence="11 12">DSM 100723</strain>
    </source>
</reference>
<keyword evidence="11" id="KW-0560">Oxidoreductase</keyword>
<comment type="function">
    <text evidence="1">The transhydrogenation between NADH and NADP is coupled to respiration and ATP hydrolysis and functions as a proton pump across the membrane.</text>
</comment>
<evidence type="ECO:0000259" key="10">
    <source>
        <dbReference type="SMART" id="SM01003"/>
    </source>
</evidence>
<dbReference type="GO" id="GO:0016491">
    <property type="term" value="F:oxidoreductase activity"/>
    <property type="evidence" value="ECO:0007669"/>
    <property type="project" value="UniProtKB-KW"/>
</dbReference>
<dbReference type="SMART" id="SM01003">
    <property type="entry name" value="AlaDh_PNT_N"/>
    <property type="match status" value="1"/>
</dbReference>
<evidence type="ECO:0000259" key="9">
    <source>
        <dbReference type="SMART" id="SM01002"/>
    </source>
</evidence>
<dbReference type="InterPro" id="IPR007886">
    <property type="entry name" value="AlaDH/PNT_N"/>
</dbReference>
<proteinExistence type="predicted"/>
<feature type="domain" description="Alanine dehydrogenase/pyridine nucleotide transhydrogenase N-terminal" evidence="10">
    <location>
        <begin position="4"/>
        <end position="136"/>
    </location>
</feature>
<evidence type="ECO:0000313" key="11">
    <source>
        <dbReference type="EMBL" id="MBA8793558.1"/>
    </source>
</evidence>
<dbReference type="Pfam" id="PF01262">
    <property type="entry name" value="AlaDh_PNT_C"/>
    <property type="match status" value="1"/>
</dbReference>
<dbReference type="Gene3D" id="3.40.50.720">
    <property type="entry name" value="NAD(P)-binding Rossmann-like Domain"/>
    <property type="match status" value="2"/>
</dbReference>
<feature type="region of interest" description="Disordered" evidence="8">
    <location>
        <begin position="371"/>
        <end position="390"/>
    </location>
</feature>
<dbReference type="SUPFAM" id="SSF51735">
    <property type="entry name" value="NAD(P)-binding Rossmann-fold domains"/>
    <property type="match status" value="1"/>
</dbReference>
<keyword evidence="4" id="KW-0521">NADP</keyword>
<evidence type="ECO:0000256" key="1">
    <source>
        <dbReference type="ARBA" id="ARBA00003943"/>
    </source>
</evidence>
<dbReference type="AlphaFoldDB" id="A0A7W3P540"/>